<dbReference type="GeneID" id="54359774"/>
<protein>
    <submittedName>
        <fullName evidence="3">Amidase family protein</fullName>
    </submittedName>
</protein>
<feature type="domain" description="Amidase" evidence="1">
    <location>
        <begin position="27"/>
        <end position="414"/>
    </location>
</feature>
<evidence type="ECO:0000259" key="1">
    <source>
        <dbReference type="Pfam" id="PF01425"/>
    </source>
</evidence>
<dbReference type="PANTHER" id="PTHR42678">
    <property type="entry name" value="AMIDASE"/>
    <property type="match status" value="1"/>
</dbReference>
<accession>A0A6J3LVW6</accession>
<sequence>MSINILAATATDLQILLSQGTITSRVLVDLYLQQISQYNGYLNAVIATAPTETLHYWADELDQERANGALRGPLHGIPILLKACLDNIATGPDLALPTTCGSLALVDSRARYSATILIRSRSDLANCGWSAVGGQTQSPYVRGAFRDDDSCGGHSNPGGLSSGSAAAVAAGFCPIAIGTETMGSLVMPSQRAALYTIKPTLKIVSQAGIIPISDEADMAGPMAKFVADLANLMDVLVEPSKTDIPPNGYISAVTGSWDGIKVGVVDPEKWLFGHDTLKFEQSAHDQMIREWSAAYEKLEEHAQVVKHVELISEDGNADCIIYHKFKHVLEKYLSTVDNCKIKTLDDLIEFNEQHAELELPAGANNQNGLLRARDSKMSDEEYHRIIASARETCGKNGIDKTLDDNAIDLIIGPGDGPMFCIAGAAGHDQINGYPIATLPVGYLDFNGRPFGFQVMARAHQDALLIRVQSAWEATFPERRPPPLSTDLWM</sequence>
<organism evidence="3">
    <name type="scientific">Dissoconium aciculare CBS 342.82</name>
    <dbReference type="NCBI Taxonomy" id="1314786"/>
    <lineage>
        <taxon>Eukaryota</taxon>
        <taxon>Fungi</taxon>
        <taxon>Dikarya</taxon>
        <taxon>Ascomycota</taxon>
        <taxon>Pezizomycotina</taxon>
        <taxon>Dothideomycetes</taxon>
        <taxon>Dothideomycetidae</taxon>
        <taxon>Mycosphaerellales</taxon>
        <taxon>Dissoconiaceae</taxon>
        <taxon>Dissoconium</taxon>
    </lineage>
</organism>
<dbReference type="RefSeq" id="XP_033455808.1">
    <property type="nucleotide sequence ID" value="XM_033601974.1"/>
</dbReference>
<dbReference type="Pfam" id="PF01425">
    <property type="entry name" value="Amidase"/>
    <property type="match status" value="1"/>
</dbReference>
<dbReference type="Gene3D" id="3.90.1300.10">
    <property type="entry name" value="Amidase signature (AS) domain"/>
    <property type="match status" value="1"/>
</dbReference>
<reference evidence="3" key="2">
    <citation type="submission" date="2020-04" db="EMBL/GenBank/DDBJ databases">
        <authorList>
            <consortium name="NCBI Genome Project"/>
        </authorList>
    </citation>
    <scope>NUCLEOTIDE SEQUENCE</scope>
    <source>
        <strain evidence="3">CBS 342.82</strain>
    </source>
</reference>
<dbReference type="OrthoDB" id="566138at2759"/>
<proteinExistence type="predicted"/>
<dbReference type="SUPFAM" id="SSF75304">
    <property type="entry name" value="Amidase signature (AS) enzymes"/>
    <property type="match status" value="1"/>
</dbReference>
<reference evidence="3" key="3">
    <citation type="submission" date="2025-08" db="UniProtKB">
        <authorList>
            <consortium name="RefSeq"/>
        </authorList>
    </citation>
    <scope>IDENTIFICATION</scope>
    <source>
        <strain evidence="3">CBS 342.82</strain>
    </source>
</reference>
<dbReference type="InterPro" id="IPR023631">
    <property type="entry name" value="Amidase_dom"/>
</dbReference>
<gene>
    <name evidence="3" type="ORF">K489DRAFT_327258</name>
</gene>
<dbReference type="AlphaFoldDB" id="A0A6J3LVW6"/>
<dbReference type="Proteomes" id="UP000504637">
    <property type="component" value="Unplaced"/>
</dbReference>
<dbReference type="InterPro" id="IPR036928">
    <property type="entry name" value="AS_sf"/>
</dbReference>
<dbReference type="PANTHER" id="PTHR42678:SF34">
    <property type="entry name" value="OS04G0183300 PROTEIN"/>
    <property type="match status" value="1"/>
</dbReference>
<evidence type="ECO:0000313" key="3">
    <source>
        <dbReference type="RefSeq" id="XP_033455808.1"/>
    </source>
</evidence>
<reference evidence="3" key="1">
    <citation type="submission" date="2020-01" db="EMBL/GenBank/DDBJ databases">
        <authorList>
            <consortium name="DOE Joint Genome Institute"/>
            <person name="Haridas S."/>
            <person name="Albert R."/>
            <person name="Binder M."/>
            <person name="Bloem J."/>
            <person name="Labutti K."/>
            <person name="Salamov A."/>
            <person name="Andreopoulos B."/>
            <person name="Baker S.E."/>
            <person name="Barry K."/>
            <person name="Bills G."/>
            <person name="Bluhm B.H."/>
            <person name="Cannon C."/>
            <person name="Castanera R."/>
            <person name="Culley D.E."/>
            <person name="Daum C."/>
            <person name="Ezra D."/>
            <person name="Gonzalez J.B."/>
            <person name="Henrissat B."/>
            <person name="Kuo A."/>
            <person name="Liang C."/>
            <person name="Lipzen A."/>
            <person name="Lutzoni F."/>
            <person name="Magnuson J."/>
            <person name="Mondo S."/>
            <person name="Nolan M."/>
            <person name="Ohm R."/>
            <person name="Pangilinan J."/>
            <person name="Park H.-J."/>
            <person name="Ramirez L."/>
            <person name="Alfaro M."/>
            <person name="Sun H."/>
            <person name="Tritt A."/>
            <person name="Yoshinaga Y."/>
            <person name="Zwiers L.-H."/>
            <person name="Turgeon B.G."/>
            <person name="Goodwin S.B."/>
            <person name="Spatafora J.W."/>
            <person name="Crous P.W."/>
            <person name="Grigoriev I.V."/>
        </authorList>
    </citation>
    <scope>NUCLEOTIDE SEQUENCE</scope>
    <source>
        <strain evidence="3">CBS 342.82</strain>
    </source>
</reference>
<name>A0A6J3LVW6_9PEZI</name>
<evidence type="ECO:0000313" key="2">
    <source>
        <dbReference type="Proteomes" id="UP000504637"/>
    </source>
</evidence>
<keyword evidence="2" id="KW-1185">Reference proteome</keyword>